<organism evidence="2 3">
    <name type="scientific">Pleurostoma richardsiae</name>
    <dbReference type="NCBI Taxonomy" id="41990"/>
    <lineage>
        <taxon>Eukaryota</taxon>
        <taxon>Fungi</taxon>
        <taxon>Dikarya</taxon>
        <taxon>Ascomycota</taxon>
        <taxon>Pezizomycotina</taxon>
        <taxon>Sordariomycetes</taxon>
        <taxon>Sordariomycetidae</taxon>
        <taxon>Calosphaeriales</taxon>
        <taxon>Pleurostomataceae</taxon>
        <taxon>Pleurostoma</taxon>
    </lineage>
</organism>
<proteinExistence type="predicted"/>
<reference evidence="2" key="1">
    <citation type="submission" date="2022-07" db="EMBL/GenBank/DDBJ databases">
        <title>Fungi with potential for degradation of polypropylene.</title>
        <authorList>
            <person name="Gostincar C."/>
        </authorList>
    </citation>
    <scope>NUCLEOTIDE SEQUENCE</scope>
    <source>
        <strain evidence="2">EXF-13308</strain>
    </source>
</reference>
<dbReference type="InterPro" id="IPR016169">
    <property type="entry name" value="FAD-bd_PCMH_sub2"/>
</dbReference>
<evidence type="ECO:0000259" key="1">
    <source>
        <dbReference type="Pfam" id="PF08031"/>
    </source>
</evidence>
<dbReference type="EMBL" id="JANBVO010000002">
    <property type="protein sequence ID" value="KAJ9156237.1"/>
    <property type="molecule type" value="Genomic_DNA"/>
</dbReference>
<comment type="caution">
    <text evidence="2">The sequence shown here is derived from an EMBL/GenBank/DDBJ whole genome shotgun (WGS) entry which is preliminary data.</text>
</comment>
<evidence type="ECO:0000313" key="3">
    <source>
        <dbReference type="Proteomes" id="UP001174694"/>
    </source>
</evidence>
<evidence type="ECO:0000313" key="2">
    <source>
        <dbReference type="EMBL" id="KAJ9156237.1"/>
    </source>
</evidence>
<dbReference type="GO" id="GO:0016491">
    <property type="term" value="F:oxidoreductase activity"/>
    <property type="evidence" value="ECO:0007669"/>
    <property type="project" value="InterPro"/>
</dbReference>
<dbReference type="Pfam" id="PF08031">
    <property type="entry name" value="BBE"/>
    <property type="match status" value="1"/>
</dbReference>
<dbReference type="AlphaFoldDB" id="A0AA38SD36"/>
<protein>
    <recommendedName>
        <fullName evidence="1">Berberine/berberine-like domain-containing protein</fullName>
    </recommendedName>
</protein>
<dbReference type="Gene3D" id="3.40.462.20">
    <property type="match status" value="1"/>
</dbReference>
<dbReference type="Gene3D" id="3.30.465.10">
    <property type="match status" value="1"/>
</dbReference>
<feature type="domain" description="Berberine/berberine-like" evidence="1">
    <location>
        <begin position="35"/>
        <end position="80"/>
    </location>
</feature>
<sequence length="143" mass="16909">MIQWDEKWLEFDMRKFLTQMKPKLAPYSMVRGATFINFPDDSLKPEVHEKSYYGMNYQELRRIKKVWDSDNFFNWSQGIELPKTSSPQAAKIKDEDLMKNIPAAEFIVEEQVLTDVLANQQWESYRPTSTDVYGNEALPELVY</sequence>
<dbReference type="InterPro" id="IPR012951">
    <property type="entry name" value="BBE"/>
</dbReference>
<gene>
    <name evidence="2" type="ORF">NKR23_g1026</name>
</gene>
<dbReference type="GO" id="GO:0050660">
    <property type="term" value="F:flavin adenine dinucleotide binding"/>
    <property type="evidence" value="ECO:0007669"/>
    <property type="project" value="InterPro"/>
</dbReference>
<name>A0AA38SD36_9PEZI</name>
<accession>A0AA38SD36</accession>
<dbReference type="Proteomes" id="UP001174694">
    <property type="component" value="Unassembled WGS sequence"/>
</dbReference>
<keyword evidence="3" id="KW-1185">Reference proteome</keyword>